<gene>
    <name evidence="2" type="ORF">g.8435</name>
</gene>
<feature type="compositionally biased region" description="Polar residues" evidence="1">
    <location>
        <begin position="54"/>
        <end position="63"/>
    </location>
</feature>
<feature type="region of interest" description="Disordered" evidence="1">
    <location>
        <begin position="46"/>
        <end position="93"/>
    </location>
</feature>
<feature type="non-terminal residue" evidence="2">
    <location>
        <position position="183"/>
    </location>
</feature>
<proteinExistence type="predicted"/>
<sequence length="183" mass="19697">HDADTAAATRRMSADQQTAEDSLLSRLRRKAALVINATKFTYHMESLKKKDGVTKSSATQFTKSQPLASSSPKMSSSPLIASNSPQQAASNTSYDSANLVIPKIQATSAEDSLSLLSSCEEEEEEEDKQITVQVTAHPKPVTSSETGSYKSALRNAVSTGSLAKKKVLFVDEAIKDDKRSLSE</sequence>
<feature type="region of interest" description="Disordered" evidence="1">
    <location>
        <begin position="117"/>
        <end position="148"/>
    </location>
</feature>
<feature type="compositionally biased region" description="Low complexity" evidence="1">
    <location>
        <begin position="64"/>
        <end position="82"/>
    </location>
</feature>
<dbReference type="EMBL" id="GECU01006108">
    <property type="protein sequence ID" value="JAT01599.1"/>
    <property type="molecule type" value="Transcribed_RNA"/>
</dbReference>
<feature type="compositionally biased region" description="Polar residues" evidence="1">
    <location>
        <begin position="83"/>
        <end position="93"/>
    </location>
</feature>
<reference evidence="2" key="1">
    <citation type="submission" date="2015-11" db="EMBL/GenBank/DDBJ databases">
        <title>De novo transcriptome assembly of four potential Pierce s Disease insect vectors from Arizona vineyards.</title>
        <authorList>
            <person name="Tassone E.E."/>
        </authorList>
    </citation>
    <scope>NUCLEOTIDE SEQUENCE</scope>
</reference>
<protein>
    <submittedName>
        <fullName evidence="2">Uncharacterized protein</fullName>
    </submittedName>
</protein>
<evidence type="ECO:0000313" key="2">
    <source>
        <dbReference type="EMBL" id="JAT01599.1"/>
    </source>
</evidence>
<dbReference type="AlphaFoldDB" id="A0A1B6JQS6"/>
<evidence type="ECO:0000256" key="1">
    <source>
        <dbReference type="SAM" id="MobiDB-lite"/>
    </source>
</evidence>
<accession>A0A1B6JQS6</accession>
<organism evidence="2">
    <name type="scientific">Homalodisca liturata</name>
    <dbReference type="NCBI Taxonomy" id="320908"/>
    <lineage>
        <taxon>Eukaryota</taxon>
        <taxon>Metazoa</taxon>
        <taxon>Ecdysozoa</taxon>
        <taxon>Arthropoda</taxon>
        <taxon>Hexapoda</taxon>
        <taxon>Insecta</taxon>
        <taxon>Pterygota</taxon>
        <taxon>Neoptera</taxon>
        <taxon>Paraneoptera</taxon>
        <taxon>Hemiptera</taxon>
        <taxon>Auchenorrhyncha</taxon>
        <taxon>Membracoidea</taxon>
        <taxon>Cicadellidae</taxon>
        <taxon>Cicadellinae</taxon>
        <taxon>Proconiini</taxon>
        <taxon>Homalodisca</taxon>
    </lineage>
</organism>
<name>A0A1B6JQS6_9HEMI</name>
<feature type="non-terminal residue" evidence="2">
    <location>
        <position position="1"/>
    </location>
</feature>
<feature type="region of interest" description="Disordered" evidence="1">
    <location>
        <begin position="1"/>
        <end position="22"/>
    </location>
</feature>